<evidence type="ECO:0000256" key="12">
    <source>
        <dbReference type="SAM" id="MobiDB-lite"/>
    </source>
</evidence>
<name>A0AAX4PAL0_9CHLO</name>
<evidence type="ECO:0000256" key="5">
    <source>
        <dbReference type="ARBA" id="ARBA00022692"/>
    </source>
</evidence>
<keyword evidence="10" id="KW-0325">Glycoprotein</keyword>
<evidence type="ECO:0000256" key="6">
    <source>
        <dbReference type="ARBA" id="ARBA00022968"/>
    </source>
</evidence>
<keyword evidence="7" id="KW-1133">Transmembrane helix</keyword>
<dbReference type="InterPro" id="IPR050943">
    <property type="entry name" value="Glycosyltr_29_Sialyltrsf"/>
</dbReference>
<dbReference type="Gene3D" id="3.90.1480.20">
    <property type="entry name" value="Glycosyl transferase family 29"/>
    <property type="match status" value="1"/>
</dbReference>
<evidence type="ECO:0000256" key="2">
    <source>
        <dbReference type="ARBA" id="ARBA00006003"/>
    </source>
</evidence>
<dbReference type="GO" id="GO:0003828">
    <property type="term" value="F:alpha-N-acetylneuraminate alpha-2,8-sialyltransferase activity"/>
    <property type="evidence" value="ECO:0007669"/>
    <property type="project" value="TreeGrafter"/>
</dbReference>
<dbReference type="Proteomes" id="UP001472866">
    <property type="component" value="Chromosome 06"/>
</dbReference>
<feature type="region of interest" description="Disordered" evidence="12">
    <location>
        <begin position="60"/>
        <end position="141"/>
    </location>
</feature>
<evidence type="ECO:0000256" key="4">
    <source>
        <dbReference type="ARBA" id="ARBA00022679"/>
    </source>
</evidence>
<dbReference type="GO" id="GO:0009311">
    <property type="term" value="P:oligosaccharide metabolic process"/>
    <property type="evidence" value="ECO:0007669"/>
    <property type="project" value="TreeGrafter"/>
</dbReference>
<sequence length="534" mass="59326">MAKSGVKANKVVILFALATAAFCLLSLSLKFKITVVVSKYQDPPRAGELALQGIEAAELKPKAEGKAGKAGKAKEKIKSDAQAAQKPGKRKGKEKKKPKAEAAELKKKLTKPEPAAETKVETPGPVEVPATTTPTPDPAKAKRAAEEAKAAAKAKINAEKSKKEAEVKKNKDQVLEKLAKVKAAPKAGKKEEKPKLKTSKGKDINALAAYGSHTARKDFKCGRMPENMWPKFTEQKIKKGGSRRYIAKNGYVSRMNVHKKITRAKTENGRRRGRIERATGRLKDGEKSLVKCLQNLGKCDNQTMGLARSLDGMATLLTTRNAMLKKQFKRCALVGNSGAMKEKKYGRYIDQHDFVARVNALPTRKFEENLGNKTSLRVMSFKISKDVCCFRKNYKPDNPKLQFLIWFPASRSDILKQLRKKYPTNPSSVMPTPFLSTAVGVFKQLRKDLLRLGYGPFEEWEYMTSGMHALLGLVQSCEVVNLYGFTTDVSTKGPYWFTGRKEPPRSGRTQHAWDHERMVLRSLYAAGLINICTP</sequence>
<reference evidence="13 14" key="1">
    <citation type="submission" date="2024-03" db="EMBL/GenBank/DDBJ databases">
        <title>Complete genome sequence of the green alga Chloropicon roscoffensis RCC1871.</title>
        <authorList>
            <person name="Lemieux C."/>
            <person name="Pombert J.-F."/>
            <person name="Otis C."/>
            <person name="Turmel M."/>
        </authorList>
    </citation>
    <scope>NUCLEOTIDE SEQUENCE [LARGE SCALE GENOMIC DNA]</scope>
    <source>
        <strain evidence="13 14">RCC1871</strain>
    </source>
</reference>
<evidence type="ECO:0000256" key="9">
    <source>
        <dbReference type="ARBA" id="ARBA00023136"/>
    </source>
</evidence>
<dbReference type="GO" id="GO:0006491">
    <property type="term" value="P:N-glycan processing"/>
    <property type="evidence" value="ECO:0007669"/>
    <property type="project" value="TreeGrafter"/>
</dbReference>
<keyword evidence="3 13" id="KW-0328">Glycosyltransferase</keyword>
<evidence type="ECO:0000313" key="13">
    <source>
        <dbReference type="EMBL" id="WZN62934.1"/>
    </source>
</evidence>
<keyword evidence="8" id="KW-0333">Golgi apparatus</keyword>
<keyword evidence="6" id="KW-0735">Signal-anchor</keyword>
<comment type="similarity">
    <text evidence="2">Belongs to the glycosyltransferase 29 family.</text>
</comment>
<dbReference type="PANTHER" id="PTHR11987">
    <property type="entry name" value="ALPHA-2,8-SIALYLTRANSFERASE"/>
    <property type="match status" value="1"/>
</dbReference>
<evidence type="ECO:0000256" key="1">
    <source>
        <dbReference type="ARBA" id="ARBA00004323"/>
    </source>
</evidence>
<dbReference type="InterPro" id="IPR038578">
    <property type="entry name" value="GT29-like_sf"/>
</dbReference>
<gene>
    <name evidence="13" type="ORF">HKI87_06g44790</name>
</gene>
<dbReference type="EMBL" id="CP151506">
    <property type="protein sequence ID" value="WZN62934.1"/>
    <property type="molecule type" value="Genomic_DNA"/>
</dbReference>
<keyword evidence="9" id="KW-0472">Membrane</keyword>
<evidence type="ECO:0000256" key="7">
    <source>
        <dbReference type="ARBA" id="ARBA00022989"/>
    </source>
</evidence>
<feature type="compositionally biased region" description="Basic and acidic residues" evidence="12">
    <location>
        <begin position="99"/>
        <end position="120"/>
    </location>
</feature>
<keyword evidence="4" id="KW-0808">Transferase</keyword>
<dbReference type="PANTHER" id="PTHR11987:SF53">
    <property type="entry name" value="ALPHA-2,8-SIALYLTRANSFERASE 8F-LIKE"/>
    <property type="match status" value="1"/>
</dbReference>
<evidence type="ECO:0000313" key="14">
    <source>
        <dbReference type="Proteomes" id="UP001472866"/>
    </source>
</evidence>
<evidence type="ECO:0000256" key="11">
    <source>
        <dbReference type="SAM" id="Coils"/>
    </source>
</evidence>
<organism evidence="13 14">
    <name type="scientific">Chloropicon roscoffensis</name>
    <dbReference type="NCBI Taxonomy" id="1461544"/>
    <lineage>
        <taxon>Eukaryota</taxon>
        <taxon>Viridiplantae</taxon>
        <taxon>Chlorophyta</taxon>
        <taxon>Chloropicophyceae</taxon>
        <taxon>Chloropicales</taxon>
        <taxon>Chloropicaceae</taxon>
        <taxon>Chloropicon</taxon>
    </lineage>
</organism>
<dbReference type="InterPro" id="IPR001675">
    <property type="entry name" value="Glyco_trans_29"/>
</dbReference>
<dbReference type="Pfam" id="PF00777">
    <property type="entry name" value="Glyco_transf_29"/>
    <property type="match status" value="1"/>
</dbReference>
<dbReference type="CDD" id="cd19952">
    <property type="entry name" value="GT29"/>
    <property type="match status" value="1"/>
</dbReference>
<proteinExistence type="inferred from homology"/>
<feature type="compositionally biased region" description="Basic and acidic residues" evidence="12">
    <location>
        <begin position="60"/>
        <end position="79"/>
    </location>
</feature>
<evidence type="ECO:0000256" key="10">
    <source>
        <dbReference type="ARBA" id="ARBA00023180"/>
    </source>
</evidence>
<keyword evidence="5" id="KW-0812">Transmembrane</keyword>
<feature type="compositionally biased region" description="Low complexity" evidence="12">
    <location>
        <begin position="121"/>
        <end position="134"/>
    </location>
</feature>
<dbReference type="AlphaFoldDB" id="A0AAX4PAL0"/>
<accession>A0AAX4PAL0</accession>
<evidence type="ECO:0000256" key="3">
    <source>
        <dbReference type="ARBA" id="ARBA00022676"/>
    </source>
</evidence>
<feature type="coiled-coil region" evidence="11">
    <location>
        <begin position="142"/>
        <end position="173"/>
    </location>
</feature>
<protein>
    <submittedName>
        <fullName evidence="13">Sialyltransferase</fullName>
    </submittedName>
</protein>
<keyword evidence="14" id="KW-1185">Reference proteome</keyword>
<comment type="subcellular location">
    <subcellularLocation>
        <location evidence="1">Golgi apparatus membrane</location>
        <topology evidence="1">Single-pass type II membrane protein</topology>
    </subcellularLocation>
</comment>
<dbReference type="GO" id="GO:0000139">
    <property type="term" value="C:Golgi membrane"/>
    <property type="evidence" value="ECO:0007669"/>
    <property type="project" value="UniProtKB-SubCell"/>
</dbReference>
<evidence type="ECO:0000256" key="8">
    <source>
        <dbReference type="ARBA" id="ARBA00023034"/>
    </source>
</evidence>
<keyword evidence="11" id="KW-0175">Coiled coil</keyword>
<feature type="compositionally biased region" description="Basic residues" evidence="12">
    <location>
        <begin position="87"/>
        <end position="98"/>
    </location>
</feature>